<evidence type="ECO:0000313" key="1">
    <source>
        <dbReference type="EMBL" id="UYV63711.1"/>
    </source>
</evidence>
<accession>A0ABY6K4C6</accession>
<keyword evidence="2" id="KW-1185">Reference proteome</keyword>
<organism evidence="1 2">
    <name type="scientific">Cordylochernes scorpioides</name>
    <dbReference type="NCBI Taxonomy" id="51811"/>
    <lineage>
        <taxon>Eukaryota</taxon>
        <taxon>Metazoa</taxon>
        <taxon>Ecdysozoa</taxon>
        <taxon>Arthropoda</taxon>
        <taxon>Chelicerata</taxon>
        <taxon>Arachnida</taxon>
        <taxon>Pseudoscorpiones</taxon>
        <taxon>Cheliferoidea</taxon>
        <taxon>Chernetidae</taxon>
        <taxon>Cordylochernes</taxon>
    </lineage>
</organism>
<protein>
    <submittedName>
        <fullName evidence="1">Uncharacterized protein</fullName>
    </submittedName>
</protein>
<reference evidence="1 2" key="1">
    <citation type="submission" date="2022-01" db="EMBL/GenBank/DDBJ databases">
        <title>A chromosomal length assembly of Cordylochernes scorpioides.</title>
        <authorList>
            <person name="Zeh D."/>
            <person name="Zeh J."/>
        </authorList>
    </citation>
    <scope>NUCLEOTIDE SEQUENCE [LARGE SCALE GENOMIC DNA]</scope>
    <source>
        <strain evidence="1">IN4F17</strain>
        <tissue evidence="1">Whole Body</tissue>
    </source>
</reference>
<dbReference type="Proteomes" id="UP001235939">
    <property type="component" value="Chromosome 02"/>
</dbReference>
<dbReference type="EMBL" id="CP092864">
    <property type="protein sequence ID" value="UYV63711.1"/>
    <property type="molecule type" value="Genomic_DNA"/>
</dbReference>
<sequence>MQLSRDNGHLYPKARLLSQAIRQDTYVDDVDENSEAMGLQREFRTEKWASNDPALLDQIPEVARLEQIVFEKTEIVKTLGLGWDQREDYFVYTIPDPGTTWNEPVNDLIKIIWQRFKAKGSIPIPEHFIFPFIITLHNSTSLKYPEGWVPVDEIRFKFIDFVTPQEMRMLR</sequence>
<gene>
    <name evidence="1" type="ORF">LAZ67_2005385</name>
</gene>
<proteinExistence type="predicted"/>
<name>A0ABY6K4C6_9ARAC</name>
<evidence type="ECO:0000313" key="2">
    <source>
        <dbReference type="Proteomes" id="UP001235939"/>
    </source>
</evidence>